<dbReference type="SMART" id="SM00965">
    <property type="entry name" value="STN"/>
    <property type="match status" value="1"/>
</dbReference>
<dbReference type="InterPro" id="IPR039426">
    <property type="entry name" value="TonB-dep_rcpt-like"/>
</dbReference>
<evidence type="ECO:0000256" key="2">
    <source>
        <dbReference type="ARBA" id="ARBA00022448"/>
    </source>
</evidence>
<protein>
    <submittedName>
        <fullName evidence="10">TonB-dependent receptor plug domain-containing protein</fullName>
    </submittedName>
</protein>
<dbReference type="InterPro" id="IPR011662">
    <property type="entry name" value="Secretin/TonB_short_N"/>
</dbReference>
<evidence type="ECO:0000256" key="8">
    <source>
        <dbReference type="SAM" id="SignalP"/>
    </source>
</evidence>
<dbReference type="InterPro" id="IPR037066">
    <property type="entry name" value="Plug_dom_sf"/>
</dbReference>
<keyword evidence="4 7" id="KW-0812">Transmembrane</keyword>
<feature type="domain" description="Secretin/TonB short N-terminal" evidence="9">
    <location>
        <begin position="55"/>
        <end position="105"/>
    </location>
</feature>
<evidence type="ECO:0000256" key="5">
    <source>
        <dbReference type="ARBA" id="ARBA00023136"/>
    </source>
</evidence>
<feature type="signal peptide" evidence="8">
    <location>
        <begin position="1"/>
        <end position="24"/>
    </location>
</feature>
<evidence type="ECO:0000259" key="9">
    <source>
        <dbReference type="SMART" id="SM00965"/>
    </source>
</evidence>
<keyword evidence="11" id="KW-1185">Reference proteome</keyword>
<accession>A0A6G6SGU7</accession>
<dbReference type="Pfam" id="PF07715">
    <property type="entry name" value="Plug"/>
    <property type="match status" value="1"/>
</dbReference>
<keyword evidence="3 7" id="KW-1134">Transmembrane beta strand</keyword>
<reference evidence="10 11" key="1">
    <citation type="submission" date="2020-01" db="EMBL/GenBank/DDBJ databases">
        <title>The genomic epidemiology of tigecycline resistance gene tet(X) variants in a swine farm in China.</title>
        <authorList>
            <person name="Peng K."/>
            <person name="Li R."/>
        </authorList>
    </citation>
    <scope>NUCLEOTIDE SEQUENCE [LARGE SCALE GENOMIC DNA]</scope>
    <source>
        <strain evidence="10 11">ZN3</strain>
    </source>
</reference>
<keyword evidence="10" id="KW-0675">Receptor</keyword>
<dbReference type="Proteomes" id="UP000503287">
    <property type="component" value="Chromosome"/>
</dbReference>
<dbReference type="Gene3D" id="2.40.170.20">
    <property type="entry name" value="TonB-dependent receptor, beta-barrel domain"/>
    <property type="match status" value="1"/>
</dbReference>
<dbReference type="InterPro" id="IPR012910">
    <property type="entry name" value="Plug_dom"/>
</dbReference>
<dbReference type="RefSeq" id="WP_072071042.1">
    <property type="nucleotide sequence ID" value="NZ_CP047344.1"/>
</dbReference>
<dbReference type="AlphaFoldDB" id="A0A6G6SGU7"/>
<dbReference type="InterPro" id="IPR036942">
    <property type="entry name" value="Beta-barrel_TonB_sf"/>
</dbReference>
<keyword evidence="8" id="KW-0732">Signal</keyword>
<comment type="subcellular location">
    <subcellularLocation>
        <location evidence="1 7">Cell outer membrane</location>
        <topology evidence="1 7">Multi-pass membrane protein</topology>
    </subcellularLocation>
</comment>
<dbReference type="SUPFAM" id="SSF56935">
    <property type="entry name" value="Porins"/>
    <property type="match status" value="1"/>
</dbReference>
<dbReference type="Gene3D" id="3.55.50.30">
    <property type="match status" value="1"/>
</dbReference>
<evidence type="ECO:0000256" key="1">
    <source>
        <dbReference type="ARBA" id="ARBA00004571"/>
    </source>
</evidence>
<sequence length="920" mass="103586">MRMNNKKGTLKRSLLALLISTTIAAPCAYASAISVALPEQSLADSLSAIAKQGQVQILFDANSVKNLRAPALSGQFETQTALQKVLIGSGLEIIPQGSGFVIRPLATTNAIVIPEVKVTGVGSSYHPATDVVSAPQYITAEEIKQRNTGDGNITDLLKSNPAVQFSNNDSTSMNQGEIKPSRISIHGSSSYQNSYKLDGVSFNNDFDPANSGNGETNTRVTSDEQGMYLDSRLIDSVTVYDNNIPVEFGGFTGGTVDVQSRRWSGETHANAYYRTTRSSWNNIFTDPKLNFDTANNDFSNPARFQKKYDKQNFGGWFETGLTEHTGLIFSASRRESTIPMMMSSAGGFIHTPDYELEQVEQNAGYRDQTRTSDNYFIKYSWDISDTQSLDLSSNIARYKSYLFSGSVYNSGYDNEHNGLSFTALYKHRLDLGTLELTTGYQKLEDKRTNDQNYFIRLDDAITGWSTPTSYNSGGQGDLKSNQETVSTKAIMRFNSYDLGSTIHQPTTGFEVARTKGSYIRDKDFYSYFYTGITDPDTNEWSGGRSNTTRFQSGSHSATYTNYAIYLDDNIQYKRLTLRPGIRLDRDDFVQRNNISPRLSGTYDIWGTGNTLLIGGVNRYYGRSMLTYALYGAQNAGLQHCYFDCESSDASWNNRTDFDGLDSLKTPYNDEFTLGLQQEIASTTWRLQYVHRNGRDEVRSDTKYPDSTDYEKMNIRAFNNNGRSSHDTVTLSVKNSQPWELAQADHVFNASISWQQSKTNTPKDSGYADFSPNTQNVNRNKVLYDGKIIDAKDLPSGNFNSPLKITADLTSVWDEWNVTWFNQLQWNSWRSQAEKTNNGNPIQTPEAGYIYAYKKQNYSSRFTWDTKLSWQPEFAYGVGVSVEVNNVLNTKNVADHFTYKNNDYKSYEPGRQFWLQVSYDY</sequence>
<evidence type="ECO:0000256" key="4">
    <source>
        <dbReference type="ARBA" id="ARBA00022692"/>
    </source>
</evidence>
<dbReference type="Pfam" id="PF07660">
    <property type="entry name" value="STN"/>
    <property type="match status" value="1"/>
</dbReference>
<dbReference type="GO" id="GO:0009279">
    <property type="term" value="C:cell outer membrane"/>
    <property type="evidence" value="ECO:0007669"/>
    <property type="project" value="UniProtKB-SubCell"/>
</dbReference>
<evidence type="ECO:0000256" key="7">
    <source>
        <dbReference type="PROSITE-ProRule" id="PRU01360"/>
    </source>
</evidence>
<evidence type="ECO:0000313" key="11">
    <source>
        <dbReference type="Proteomes" id="UP000503287"/>
    </source>
</evidence>
<keyword evidence="2 7" id="KW-0813">Transport</keyword>
<dbReference type="PROSITE" id="PS52016">
    <property type="entry name" value="TONB_DEPENDENT_REC_3"/>
    <property type="match status" value="1"/>
</dbReference>
<dbReference type="EMBL" id="CP047344">
    <property type="protein sequence ID" value="QIF92900.1"/>
    <property type="molecule type" value="Genomic_DNA"/>
</dbReference>
<evidence type="ECO:0000256" key="6">
    <source>
        <dbReference type="ARBA" id="ARBA00023237"/>
    </source>
</evidence>
<gene>
    <name evidence="10" type="ORF">GTH24_02915</name>
</gene>
<keyword evidence="5 7" id="KW-0472">Membrane</keyword>
<name>A0A6G6SGU7_PROVU</name>
<keyword evidence="6 7" id="KW-0998">Cell outer membrane</keyword>
<evidence type="ECO:0000313" key="10">
    <source>
        <dbReference type="EMBL" id="QIF92900.1"/>
    </source>
</evidence>
<feature type="chain" id="PRO_5028832535" evidence="8">
    <location>
        <begin position="25"/>
        <end position="920"/>
    </location>
</feature>
<comment type="similarity">
    <text evidence="7">Belongs to the TonB-dependent receptor family.</text>
</comment>
<proteinExistence type="inferred from homology"/>
<dbReference type="Gene3D" id="2.170.130.10">
    <property type="entry name" value="TonB-dependent receptor, plug domain"/>
    <property type="match status" value="1"/>
</dbReference>
<evidence type="ECO:0000256" key="3">
    <source>
        <dbReference type="ARBA" id="ARBA00022452"/>
    </source>
</evidence>
<organism evidence="10 11">
    <name type="scientific">Proteus vulgaris</name>
    <dbReference type="NCBI Taxonomy" id="585"/>
    <lineage>
        <taxon>Bacteria</taxon>
        <taxon>Pseudomonadati</taxon>
        <taxon>Pseudomonadota</taxon>
        <taxon>Gammaproteobacteria</taxon>
        <taxon>Enterobacterales</taxon>
        <taxon>Morganellaceae</taxon>
        <taxon>Proteus</taxon>
    </lineage>
</organism>